<reference evidence="3 4" key="1">
    <citation type="submission" date="2019-03" db="EMBL/GenBank/DDBJ databases">
        <title>Genomic Encyclopedia of Type Strains, Phase IV (KMG-IV): sequencing the most valuable type-strain genomes for metagenomic binning, comparative biology and taxonomic classification.</title>
        <authorList>
            <person name="Goeker M."/>
        </authorList>
    </citation>
    <scope>NUCLEOTIDE SEQUENCE [LARGE SCALE GENOMIC DNA]</scope>
    <source>
        <strain evidence="3 4">DSM 25903</strain>
    </source>
</reference>
<feature type="compositionally biased region" description="Basic residues" evidence="1">
    <location>
        <begin position="56"/>
        <end position="76"/>
    </location>
</feature>
<gene>
    <name evidence="3" type="ORF">EV668_1084</name>
</gene>
<protein>
    <recommendedName>
        <fullName evidence="5">Pentapeptide MXKDX repeat protein</fullName>
    </recommendedName>
</protein>
<organism evidence="3 4">
    <name type="scientific">Enterovirga rhinocerotis</name>
    <dbReference type="NCBI Taxonomy" id="1339210"/>
    <lineage>
        <taxon>Bacteria</taxon>
        <taxon>Pseudomonadati</taxon>
        <taxon>Pseudomonadota</taxon>
        <taxon>Alphaproteobacteria</taxon>
        <taxon>Hyphomicrobiales</taxon>
        <taxon>Methylobacteriaceae</taxon>
        <taxon>Enterovirga</taxon>
    </lineage>
</organism>
<keyword evidence="2" id="KW-0732">Signal</keyword>
<dbReference type="Proteomes" id="UP000295122">
    <property type="component" value="Unassembled WGS sequence"/>
</dbReference>
<feature type="signal peptide" evidence="2">
    <location>
        <begin position="1"/>
        <end position="24"/>
    </location>
</feature>
<name>A0A4R7C915_9HYPH</name>
<evidence type="ECO:0008006" key="5">
    <source>
        <dbReference type="Google" id="ProtNLM"/>
    </source>
</evidence>
<evidence type="ECO:0000256" key="2">
    <source>
        <dbReference type="SAM" id="SignalP"/>
    </source>
</evidence>
<evidence type="ECO:0000313" key="3">
    <source>
        <dbReference type="EMBL" id="TDR93815.1"/>
    </source>
</evidence>
<proteinExistence type="predicted"/>
<accession>A0A4R7C915</accession>
<evidence type="ECO:0000256" key="1">
    <source>
        <dbReference type="SAM" id="MobiDB-lite"/>
    </source>
</evidence>
<feature type="chain" id="PRO_5020395647" description="Pentapeptide MXKDX repeat protein" evidence="2">
    <location>
        <begin position="25"/>
        <end position="76"/>
    </location>
</feature>
<feature type="region of interest" description="Disordered" evidence="1">
    <location>
        <begin position="24"/>
        <end position="76"/>
    </location>
</feature>
<evidence type="ECO:0000313" key="4">
    <source>
        <dbReference type="Proteomes" id="UP000295122"/>
    </source>
</evidence>
<keyword evidence="4" id="KW-1185">Reference proteome</keyword>
<sequence length="76" mass="7632">MKKTAPLAAALGLSLGLLAMPAMAQQSATGQSSGGPARDANPGVSTMEPGAAPARKMTKKKVKRSGAKKKAPQQAM</sequence>
<comment type="caution">
    <text evidence="3">The sequence shown here is derived from an EMBL/GenBank/DDBJ whole genome shotgun (WGS) entry which is preliminary data.</text>
</comment>
<dbReference type="EMBL" id="SNZR01000011">
    <property type="protein sequence ID" value="TDR93815.1"/>
    <property type="molecule type" value="Genomic_DNA"/>
</dbReference>
<dbReference type="AlphaFoldDB" id="A0A4R7C915"/>
<dbReference type="RefSeq" id="WP_133768780.1">
    <property type="nucleotide sequence ID" value="NZ_SNZR01000011.1"/>
</dbReference>